<evidence type="ECO:0000259" key="5">
    <source>
        <dbReference type="PROSITE" id="PS50977"/>
    </source>
</evidence>
<dbReference type="InterPro" id="IPR011075">
    <property type="entry name" value="TetR_C"/>
</dbReference>
<dbReference type="RefSeq" id="WP_275707888.1">
    <property type="nucleotide sequence ID" value="NZ_JANCMW010000010.1"/>
</dbReference>
<keyword evidence="7" id="KW-1185">Reference proteome</keyword>
<dbReference type="PROSITE" id="PS50977">
    <property type="entry name" value="HTH_TETR_2"/>
    <property type="match status" value="1"/>
</dbReference>
<evidence type="ECO:0000256" key="1">
    <source>
        <dbReference type="ARBA" id="ARBA00023015"/>
    </source>
</evidence>
<keyword evidence="2 4" id="KW-0238">DNA-binding</keyword>
<evidence type="ECO:0000256" key="3">
    <source>
        <dbReference type="ARBA" id="ARBA00023163"/>
    </source>
</evidence>
<dbReference type="InterPro" id="IPR036271">
    <property type="entry name" value="Tet_transcr_reg_TetR-rel_C_sf"/>
</dbReference>
<dbReference type="PANTHER" id="PTHR47506">
    <property type="entry name" value="TRANSCRIPTIONAL REGULATORY PROTEIN"/>
    <property type="match status" value="1"/>
</dbReference>
<dbReference type="SUPFAM" id="SSF48498">
    <property type="entry name" value="Tetracyclin repressor-like, C-terminal domain"/>
    <property type="match status" value="1"/>
</dbReference>
<name>A0ABT5YCX0_9GAMM</name>
<comment type="caution">
    <text evidence="6">The sequence shown here is derived from an EMBL/GenBank/DDBJ whole genome shotgun (WGS) entry which is preliminary data.</text>
</comment>
<dbReference type="InterPro" id="IPR009057">
    <property type="entry name" value="Homeodomain-like_sf"/>
</dbReference>
<feature type="domain" description="HTH tetR-type" evidence="5">
    <location>
        <begin position="6"/>
        <end position="66"/>
    </location>
</feature>
<dbReference type="PANTHER" id="PTHR47506:SF1">
    <property type="entry name" value="HTH-TYPE TRANSCRIPTIONAL REGULATOR YJDC"/>
    <property type="match status" value="1"/>
</dbReference>
<sequence length="213" mass="23171">MARPPSFDRDVALANAVNLFWAKGYHGSSMKQIEETLDMRPGSIYAAFGSKDALYSEALAHYAEAGGRELATHMAGHTTIIEGLKAYLQTIARGCARPGAAPSRACMIVKTLLEASHTHPGLSKQAQAFLEQIEHAFRTLLEDAKQRGELKASTDCGRLARLLQGQIMGIRSIAERKLPPQALTELGEDMASILDAYRVDQDRRLTHPGATVS</sequence>
<dbReference type="Gene3D" id="1.10.10.60">
    <property type="entry name" value="Homeodomain-like"/>
    <property type="match status" value="1"/>
</dbReference>
<evidence type="ECO:0000256" key="4">
    <source>
        <dbReference type="PROSITE-ProRule" id="PRU00335"/>
    </source>
</evidence>
<dbReference type="Proteomes" id="UP001143391">
    <property type="component" value="Unassembled WGS sequence"/>
</dbReference>
<feature type="DNA-binding region" description="H-T-H motif" evidence="4">
    <location>
        <begin position="29"/>
        <end position="48"/>
    </location>
</feature>
<evidence type="ECO:0000313" key="6">
    <source>
        <dbReference type="EMBL" id="MDF0751524.1"/>
    </source>
</evidence>
<dbReference type="Pfam" id="PF00440">
    <property type="entry name" value="TetR_N"/>
    <property type="match status" value="1"/>
</dbReference>
<accession>A0ABT5YCX0</accession>
<reference evidence="6" key="1">
    <citation type="submission" date="2022-07" db="EMBL/GenBank/DDBJ databases">
        <title>Marinobacter iranensis a new bacterium isolate from a hipersaline lake in Iran.</title>
        <authorList>
            <person name="Mohammad A.M.A."/>
            <person name="Cristina S.-P."/>
            <person name="Antonio V."/>
        </authorList>
    </citation>
    <scope>NUCLEOTIDE SEQUENCE</scope>
    <source>
        <strain evidence="6">71-i</strain>
    </source>
</reference>
<dbReference type="InterPro" id="IPR001647">
    <property type="entry name" value="HTH_TetR"/>
</dbReference>
<organism evidence="6 7">
    <name type="scientific">Marinobacter iranensis</name>
    <dbReference type="NCBI Taxonomy" id="2962607"/>
    <lineage>
        <taxon>Bacteria</taxon>
        <taxon>Pseudomonadati</taxon>
        <taxon>Pseudomonadota</taxon>
        <taxon>Gammaproteobacteria</taxon>
        <taxon>Pseudomonadales</taxon>
        <taxon>Marinobacteraceae</taxon>
        <taxon>Marinobacter</taxon>
    </lineage>
</organism>
<evidence type="ECO:0000256" key="2">
    <source>
        <dbReference type="ARBA" id="ARBA00023125"/>
    </source>
</evidence>
<dbReference type="Gene3D" id="1.10.357.10">
    <property type="entry name" value="Tetracycline Repressor, domain 2"/>
    <property type="match status" value="1"/>
</dbReference>
<proteinExistence type="predicted"/>
<dbReference type="EMBL" id="JANCMW010000010">
    <property type="protein sequence ID" value="MDF0751524.1"/>
    <property type="molecule type" value="Genomic_DNA"/>
</dbReference>
<dbReference type="Pfam" id="PF16925">
    <property type="entry name" value="TetR_C_13"/>
    <property type="match status" value="1"/>
</dbReference>
<dbReference type="SUPFAM" id="SSF46689">
    <property type="entry name" value="Homeodomain-like"/>
    <property type="match status" value="1"/>
</dbReference>
<keyword evidence="3" id="KW-0804">Transcription</keyword>
<protein>
    <submittedName>
        <fullName evidence="6">TetR/AcrR family transcriptional regulator</fullName>
    </submittedName>
</protein>
<keyword evidence="1" id="KW-0805">Transcription regulation</keyword>
<evidence type="ECO:0000313" key="7">
    <source>
        <dbReference type="Proteomes" id="UP001143391"/>
    </source>
</evidence>
<gene>
    <name evidence="6" type="ORF">NLU14_14955</name>
</gene>